<comment type="catalytic activity">
    <reaction evidence="4">
        <text>hydroxyacetone + NADP(+) = methylglyoxal + NADPH + H(+)</text>
        <dbReference type="Rhea" id="RHEA:27986"/>
        <dbReference type="ChEBI" id="CHEBI:15378"/>
        <dbReference type="ChEBI" id="CHEBI:17158"/>
        <dbReference type="ChEBI" id="CHEBI:27957"/>
        <dbReference type="ChEBI" id="CHEBI:57783"/>
        <dbReference type="ChEBI" id="CHEBI:58349"/>
    </reaction>
</comment>
<dbReference type="PROSITE" id="PS00798">
    <property type="entry name" value="ALDOKETO_REDUCTASE_1"/>
    <property type="match status" value="1"/>
</dbReference>
<keyword evidence="2" id="KW-0521">NADP</keyword>
<keyword evidence="3" id="KW-0560">Oxidoreductase</keyword>
<dbReference type="InterPro" id="IPR020471">
    <property type="entry name" value="AKR"/>
</dbReference>
<evidence type="ECO:0000256" key="2">
    <source>
        <dbReference type="ARBA" id="ARBA00022857"/>
    </source>
</evidence>
<proteinExistence type="inferred from homology"/>
<dbReference type="Proteomes" id="UP000503336">
    <property type="component" value="Chromosome"/>
</dbReference>
<evidence type="ECO:0000256" key="3">
    <source>
        <dbReference type="ARBA" id="ARBA00023002"/>
    </source>
</evidence>
<feature type="domain" description="NADP-dependent oxidoreductase" evidence="8">
    <location>
        <begin position="14"/>
        <end position="257"/>
    </location>
</feature>
<comment type="similarity">
    <text evidence="1">Belongs to the aldo/keto reductase family.</text>
</comment>
<dbReference type="PANTHER" id="PTHR43827:SF3">
    <property type="entry name" value="NADP-DEPENDENT OXIDOREDUCTASE DOMAIN-CONTAINING PROTEIN"/>
    <property type="match status" value="1"/>
</dbReference>
<evidence type="ECO:0000256" key="6">
    <source>
        <dbReference type="PIRSR" id="PIRSR000097-2"/>
    </source>
</evidence>
<dbReference type="FunFam" id="3.20.20.100:FF:000002">
    <property type="entry name" value="2,5-diketo-D-gluconic acid reductase A"/>
    <property type="match status" value="1"/>
</dbReference>
<dbReference type="PRINTS" id="PR00069">
    <property type="entry name" value="ALDKETRDTASE"/>
</dbReference>
<dbReference type="SUPFAM" id="SSF51430">
    <property type="entry name" value="NAD(P)-linked oxidoreductase"/>
    <property type="match status" value="1"/>
</dbReference>
<dbReference type="Gene3D" id="3.20.20.100">
    <property type="entry name" value="NADP-dependent oxidoreductase domain"/>
    <property type="match status" value="1"/>
</dbReference>
<reference evidence="9 10" key="1">
    <citation type="submission" date="2020-02" db="EMBL/GenBank/DDBJ databases">
        <title>complete genome sequence of Rhodobacteraceae bacterium.</title>
        <authorList>
            <person name="Park J."/>
            <person name="Kim Y.-S."/>
            <person name="Kim K.-H."/>
        </authorList>
    </citation>
    <scope>NUCLEOTIDE SEQUENCE [LARGE SCALE GENOMIC DNA]</scope>
    <source>
        <strain evidence="9 10">RR4-56</strain>
    </source>
</reference>
<dbReference type="GO" id="GO:1990002">
    <property type="term" value="F:methylglyoxal reductase (NADPH) (acetol producing) activity"/>
    <property type="evidence" value="ECO:0007669"/>
    <property type="project" value="TreeGrafter"/>
</dbReference>
<evidence type="ECO:0000259" key="8">
    <source>
        <dbReference type="Pfam" id="PF00248"/>
    </source>
</evidence>
<feature type="active site" description="Proton donor" evidence="5">
    <location>
        <position position="47"/>
    </location>
</feature>
<dbReference type="PIRSF" id="PIRSF000097">
    <property type="entry name" value="AKR"/>
    <property type="match status" value="1"/>
</dbReference>
<sequence>MHLVEANGARIPAIGLGTWTLDDSGAEAMVRMALDVGYRHVDTAAHYYNEAGVGAGLRAAGLARDEVFVTTKVWPDNIAEGALQASLGDSLRRLRLDHVDLALIHWPSQTIPLAESIGALNDARARGMARHIGVSNFTVAMLKEAAELSTHPLVCNQVENHPHLNQDRVAAACRSLGLAMVSYCPLARGGDLFADPAITGPAARLGVSPAQVILRWHVQQEGVVAIPRTSNPTRLPENIAIFDFTLEPGEMAAINALRAKNRRICDFDFAPAWDAA</sequence>
<dbReference type="InterPro" id="IPR018170">
    <property type="entry name" value="Aldo/ket_reductase_CS"/>
</dbReference>
<evidence type="ECO:0000256" key="4">
    <source>
        <dbReference type="ARBA" id="ARBA00049445"/>
    </source>
</evidence>
<dbReference type="GO" id="GO:0051596">
    <property type="term" value="P:methylglyoxal catabolic process"/>
    <property type="evidence" value="ECO:0007669"/>
    <property type="project" value="TreeGrafter"/>
</dbReference>
<protein>
    <submittedName>
        <fullName evidence="9">Aldo/keto reductase</fullName>
    </submittedName>
</protein>
<dbReference type="PROSITE" id="PS00063">
    <property type="entry name" value="ALDOKETO_REDUCTASE_3"/>
    <property type="match status" value="1"/>
</dbReference>
<dbReference type="PROSITE" id="PS00062">
    <property type="entry name" value="ALDOKETO_REDUCTASE_2"/>
    <property type="match status" value="1"/>
</dbReference>
<dbReference type="PANTHER" id="PTHR43827">
    <property type="entry name" value="2,5-DIKETO-D-GLUCONIC ACID REDUCTASE"/>
    <property type="match status" value="1"/>
</dbReference>
<organism evidence="9 10">
    <name type="scientific">Pikeienuella piscinae</name>
    <dbReference type="NCBI Taxonomy" id="2748098"/>
    <lineage>
        <taxon>Bacteria</taxon>
        <taxon>Pseudomonadati</taxon>
        <taxon>Pseudomonadota</taxon>
        <taxon>Alphaproteobacteria</taxon>
        <taxon>Rhodobacterales</taxon>
        <taxon>Paracoccaceae</taxon>
        <taxon>Pikeienuella</taxon>
    </lineage>
</organism>
<gene>
    <name evidence="9" type="ORF">G5B40_02260</name>
</gene>
<evidence type="ECO:0000313" key="10">
    <source>
        <dbReference type="Proteomes" id="UP000503336"/>
    </source>
</evidence>
<dbReference type="RefSeq" id="WP_165094487.1">
    <property type="nucleotide sequence ID" value="NZ_CP049056.1"/>
</dbReference>
<evidence type="ECO:0000256" key="5">
    <source>
        <dbReference type="PIRSR" id="PIRSR000097-1"/>
    </source>
</evidence>
<name>A0A7L5BVW9_9RHOB</name>
<dbReference type="Pfam" id="PF00248">
    <property type="entry name" value="Aldo_ket_red"/>
    <property type="match status" value="1"/>
</dbReference>
<accession>A0A7L5BVW9</accession>
<evidence type="ECO:0000313" key="9">
    <source>
        <dbReference type="EMBL" id="QIE54366.1"/>
    </source>
</evidence>
<dbReference type="InterPro" id="IPR023210">
    <property type="entry name" value="NADP_OxRdtase_dom"/>
</dbReference>
<dbReference type="KEGG" id="hdh:G5B40_02260"/>
<dbReference type="InterPro" id="IPR036812">
    <property type="entry name" value="NAD(P)_OxRdtase_dom_sf"/>
</dbReference>
<feature type="binding site" evidence="6">
    <location>
        <position position="105"/>
    </location>
    <ligand>
        <name>substrate</name>
    </ligand>
</feature>
<keyword evidence="10" id="KW-1185">Reference proteome</keyword>
<evidence type="ECO:0000256" key="1">
    <source>
        <dbReference type="ARBA" id="ARBA00007905"/>
    </source>
</evidence>
<feature type="site" description="Lowers pKa of active site Tyr" evidence="7">
    <location>
        <position position="72"/>
    </location>
</feature>
<dbReference type="EMBL" id="CP049056">
    <property type="protein sequence ID" value="QIE54366.1"/>
    <property type="molecule type" value="Genomic_DNA"/>
</dbReference>
<evidence type="ECO:0000256" key="7">
    <source>
        <dbReference type="PIRSR" id="PIRSR000097-3"/>
    </source>
</evidence>
<dbReference type="AlphaFoldDB" id="A0A7L5BVW9"/>